<feature type="region of interest" description="Disordered" evidence="1">
    <location>
        <begin position="129"/>
        <end position="151"/>
    </location>
</feature>
<dbReference type="SUPFAM" id="SSF140804">
    <property type="entry name" value="YidB-like"/>
    <property type="match status" value="1"/>
</dbReference>
<dbReference type="EMBL" id="JAFLWW010000019">
    <property type="protein sequence ID" value="MBT1160205.1"/>
    <property type="molecule type" value="Genomic_DNA"/>
</dbReference>
<feature type="compositionally biased region" description="Low complexity" evidence="1">
    <location>
        <begin position="131"/>
        <end position="143"/>
    </location>
</feature>
<keyword evidence="3" id="KW-1185">Reference proteome</keyword>
<reference evidence="2" key="2">
    <citation type="submission" date="2021-03" db="EMBL/GenBank/DDBJ databases">
        <authorList>
            <person name="Artuso I."/>
            <person name="Turrini P."/>
            <person name="Pirolo M."/>
            <person name="Lugli G.A."/>
            <person name="Ventura M."/>
            <person name="Visca P."/>
        </authorList>
    </citation>
    <scope>NUCLEOTIDE SEQUENCE</scope>
    <source>
        <strain evidence="2">LMG 26462</strain>
    </source>
</reference>
<reference evidence="2" key="1">
    <citation type="journal article" date="2021" name="Microorganisms">
        <title>Phylogenomic Reconstruction and Metabolic Potential of the Genus Aminobacter.</title>
        <authorList>
            <person name="Artuso I."/>
            <person name="Turrini P."/>
            <person name="Pirolo M."/>
            <person name="Lugli G.A."/>
            <person name="Ventura M."/>
            <person name="Visca P."/>
        </authorList>
    </citation>
    <scope>NUCLEOTIDE SEQUENCE</scope>
    <source>
        <strain evidence="2">LMG 26462</strain>
    </source>
</reference>
<gene>
    <name evidence="2" type="ORF">J1C56_32260</name>
</gene>
<evidence type="ECO:0000256" key="1">
    <source>
        <dbReference type="SAM" id="MobiDB-lite"/>
    </source>
</evidence>
<dbReference type="Proteomes" id="UP001138921">
    <property type="component" value="Unassembled WGS sequence"/>
</dbReference>
<organism evidence="2 3">
    <name type="scientific">Aminobacter anthyllidis</name>
    <dbReference type="NCBI Taxonomy" id="1035067"/>
    <lineage>
        <taxon>Bacteria</taxon>
        <taxon>Pseudomonadati</taxon>
        <taxon>Pseudomonadota</taxon>
        <taxon>Alphaproteobacteria</taxon>
        <taxon>Hyphomicrobiales</taxon>
        <taxon>Phyllobacteriaceae</taxon>
        <taxon>Aminobacter</taxon>
    </lineage>
</organism>
<dbReference type="RefSeq" id="WP_214393992.1">
    <property type="nucleotide sequence ID" value="NZ_JAFLWW010000019.1"/>
</dbReference>
<dbReference type="InterPro" id="IPR045372">
    <property type="entry name" value="YidB"/>
</dbReference>
<comment type="caution">
    <text evidence="2">The sequence shown here is derived from an EMBL/GenBank/DDBJ whole genome shotgun (WGS) entry which is preliminary data.</text>
</comment>
<sequence length="151" mass="15828">MAGLGRIALAALGILAYQNRDKLGEIIKKVSSPNTDPNNPGGNENVFDQAVKGGMGGLSDLLNRLKAAGSGDAVDSWMGKGANQPIGPANVEAAIDEETLESLIRQTGMSRQEILDRLAVDLPKVVDEITPEGTLPEEPTLLDPVPPPPKP</sequence>
<dbReference type="InterPro" id="IPR027405">
    <property type="entry name" value="YidB-like"/>
</dbReference>
<dbReference type="AlphaFoldDB" id="A0A9X1AHT8"/>
<protein>
    <submittedName>
        <fullName evidence="2">YidB family protein</fullName>
    </submittedName>
</protein>
<accession>A0A9X1AHT8</accession>
<dbReference type="Pfam" id="PF20159">
    <property type="entry name" value="YidB"/>
    <property type="match status" value="1"/>
</dbReference>
<name>A0A9X1AHT8_9HYPH</name>
<proteinExistence type="predicted"/>
<evidence type="ECO:0000313" key="3">
    <source>
        <dbReference type="Proteomes" id="UP001138921"/>
    </source>
</evidence>
<dbReference type="Gene3D" id="1.10.10.690">
    <property type="entry name" value="YidB-like"/>
    <property type="match status" value="1"/>
</dbReference>
<evidence type="ECO:0000313" key="2">
    <source>
        <dbReference type="EMBL" id="MBT1160205.1"/>
    </source>
</evidence>